<gene>
    <name evidence="3" type="ORF">SAMN02982922_0859</name>
</gene>
<dbReference type="RefSeq" id="WP_085463016.1">
    <property type="nucleotide sequence ID" value="NZ_FXBL01000004.1"/>
</dbReference>
<dbReference type="Gene3D" id="3.30.1370.60">
    <property type="entry name" value="Hypothetical oxidoreductase yiak, domain 2"/>
    <property type="match status" value="1"/>
</dbReference>
<dbReference type="InterPro" id="IPR003767">
    <property type="entry name" value="Malate/L-lactate_DH-like"/>
</dbReference>
<evidence type="ECO:0000256" key="2">
    <source>
        <dbReference type="ARBA" id="ARBA00023002"/>
    </source>
</evidence>
<proteinExistence type="inferred from homology"/>
<dbReference type="Pfam" id="PF02615">
    <property type="entry name" value="Ldh_2"/>
    <property type="match status" value="1"/>
</dbReference>
<dbReference type="Gene3D" id="1.10.1530.10">
    <property type="match status" value="1"/>
</dbReference>
<reference evidence="3 4" key="1">
    <citation type="submission" date="2017-04" db="EMBL/GenBank/DDBJ databases">
        <authorList>
            <person name="Afonso C.L."/>
            <person name="Miller P.J."/>
            <person name="Scott M.A."/>
            <person name="Spackman E."/>
            <person name="Goraichik I."/>
            <person name="Dimitrov K.M."/>
            <person name="Suarez D.L."/>
            <person name="Swayne D.E."/>
        </authorList>
    </citation>
    <scope>NUCLEOTIDE SEQUENCE [LARGE SCALE GENOMIC DNA]</scope>
    <source>
        <strain evidence="3 4">B5P</strain>
    </source>
</reference>
<dbReference type="InterPro" id="IPR036111">
    <property type="entry name" value="Mal/L-sulfo/L-lacto_DH-like_sf"/>
</dbReference>
<dbReference type="AlphaFoldDB" id="A0A1X7MYU7"/>
<accession>A0A1X7MYU7</accession>
<dbReference type="GO" id="GO:0016491">
    <property type="term" value="F:oxidoreductase activity"/>
    <property type="evidence" value="ECO:0007669"/>
    <property type="project" value="UniProtKB-KW"/>
</dbReference>
<dbReference type="Proteomes" id="UP000193083">
    <property type="component" value="Unassembled WGS sequence"/>
</dbReference>
<dbReference type="InterPro" id="IPR043144">
    <property type="entry name" value="Mal/L-sulf/L-lact_DH-like_ah"/>
</dbReference>
<dbReference type="InterPro" id="IPR043143">
    <property type="entry name" value="Mal/L-sulf/L-lact_DH-like_NADP"/>
</dbReference>
<dbReference type="OrthoDB" id="9811519at2"/>
<name>A0A1X7MYU7_9HYPH</name>
<evidence type="ECO:0000256" key="1">
    <source>
        <dbReference type="ARBA" id="ARBA00006056"/>
    </source>
</evidence>
<comment type="similarity">
    <text evidence="1">Belongs to the LDH2/MDH2 oxidoreductase family.</text>
</comment>
<dbReference type="PANTHER" id="PTHR11091">
    <property type="entry name" value="OXIDOREDUCTASE-RELATED"/>
    <property type="match status" value="1"/>
</dbReference>
<protein>
    <submittedName>
        <fullName evidence="3">(2R)-3-sulfolactate dehydrogenase (NADP+)</fullName>
    </submittedName>
</protein>
<keyword evidence="2" id="KW-0560">Oxidoreductase</keyword>
<organism evidence="3 4">
    <name type="scientific">Mesorhizobium australicum</name>
    <dbReference type="NCBI Taxonomy" id="536018"/>
    <lineage>
        <taxon>Bacteria</taxon>
        <taxon>Pseudomonadati</taxon>
        <taxon>Pseudomonadota</taxon>
        <taxon>Alphaproteobacteria</taxon>
        <taxon>Hyphomicrobiales</taxon>
        <taxon>Phyllobacteriaceae</taxon>
        <taxon>Mesorhizobium</taxon>
    </lineage>
</organism>
<dbReference type="EMBL" id="FXBL01000004">
    <property type="protein sequence ID" value="SMH29207.1"/>
    <property type="molecule type" value="Genomic_DNA"/>
</dbReference>
<dbReference type="SUPFAM" id="SSF89733">
    <property type="entry name" value="L-sulfolactate dehydrogenase-like"/>
    <property type="match status" value="1"/>
</dbReference>
<sequence>MNIPITERISPAEAERLCIDAAIAAGASAPAAESIARAAVAAEAEGQLSVGLAHFIDYLDALEAGRIDGTAAPLISRPAPAVILSDAGGGTAHLGFDMAFDDLVAAAESFGVAIFSQRNAYTAGALGYFVGRLAERGLVGLAATSGPALLAGSGTTKPVFCTNPIAFAAPLEGTGLLVIDQASSATAFVNIRAAAERGDTIPEGWALGPDGKPTSDPSQAMKGALLAFGGERGANIALMVEVLAAGLSGSNWSLDAPSFTQGARSPGSGLFVAAIDPKLFTDGFARRTGRHIDRLSADFGLYVPGRTKAKARLKAEKRGLEVSVDTLRRIRSKLP</sequence>
<dbReference type="PANTHER" id="PTHR11091:SF0">
    <property type="entry name" value="MALATE DEHYDROGENASE"/>
    <property type="match status" value="1"/>
</dbReference>
<keyword evidence="4" id="KW-1185">Reference proteome</keyword>
<evidence type="ECO:0000313" key="4">
    <source>
        <dbReference type="Proteomes" id="UP000193083"/>
    </source>
</evidence>
<evidence type="ECO:0000313" key="3">
    <source>
        <dbReference type="EMBL" id="SMH29207.1"/>
    </source>
</evidence>